<feature type="region of interest" description="Disordered" evidence="3">
    <location>
        <begin position="334"/>
        <end position="614"/>
    </location>
</feature>
<evidence type="ECO:0000313" key="5">
    <source>
        <dbReference type="EMBL" id="KAF8433513.1"/>
    </source>
</evidence>
<feature type="region of interest" description="Disordered" evidence="3">
    <location>
        <begin position="1"/>
        <end position="133"/>
    </location>
</feature>
<keyword evidence="6" id="KW-1185">Reference proteome</keyword>
<reference evidence="5" key="2">
    <citation type="journal article" date="2020" name="Nat. Commun.">
        <title>Large-scale genome sequencing of mycorrhizal fungi provides insights into the early evolution of symbiotic traits.</title>
        <authorList>
            <person name="Miyauchi S."/>
            <person name="Kiss E."/>
            <person name="Kuo A."/>
            <person name="Drula E."/>
            <person name="Kohler A."/>
            <person name="Sanchez-Garcia M."/>
            <person name="Morin E."/>
            <person name="Andreopoulos B."/>
            <person name="Barry K.W."/>
            <person name="Bonito G."/>
            <person name="Buee M."/>
            <person name="Carver A."/>
            <person name="Chen C."/>
            <person name="Cichocki N."/>
            <person name="Clum A."/>
            <person name="Culley D."/>
            <person name="Crous P.W."/>
            <person name="Fauchery L."/>
            <person name="Girlanda M."/>
            <person name="Hayes R.D."/>
            <person name="Keri Z."/>
            <person name="LaButti K."/>
            <person name="Lipzen A."/>
            <person name="Lombard V."/>
            <person name="Magnuson J."/>
            <person name="Maillard F."/>
            <person name="Murat C."/>
            <person name="Nolan M."/>
            <person name="Ohm R.A."/>
            <person name="Pangilinan J."/>
            <person name="Pereira M.F."/>
            <person name="Perotto S."/>
            <person name="Peter M."/>
            <person name="Pfister S."/>
            <person name="Riley R."/>
            <person name="Sitrit Y."/>
            <person name="Stielow J.B."/>
            <person name="Szollosi G."/>
            <person name="Zifcakova L."/>
            <person name="Stursova M."/>
            <person name="Spatafora J.W."/>
            <person name="Tedersoo L."/>
            <person name="Vaario L.M."/>
            <person name="Yamada A."/>
            <person name="Yan M."/>
            <person name="Wang P."/>
            <person name="Xu J."/>
            <person name="Bruns T."/>
            <person name="Baldrian P."/>
            <person name="Vilgalys R."/>
            <person name="Dunand C."/>
            <person name="Henrissat B."/>
            <person name="Grigoriev I.V."/>
            <person name="Hibbett D."/>
            <person name="Nagy L.G."/>
            <person name="Martin F.M."/>
        </authorList>
    </citation>
    <scope>NUCLEOTIDE SEQUENCE</scope>
    <source>
        <strain evidence="5">BED1</strain>
    </source>
</reference>
<dbReference type="PROSITE" id="PS50102">
    <property type="entry name" value="RRM"/>
    <property type="match status" value="1"/>
</dbReference>
<dbReference type="EMBL" id="WHUW01000033">
    <property type="protein sequence ID" value="KAF8433513.1"/>
    <property type="molecule type" value="Genomic_DNA"/>
</dbReference>
<feature type="compositionally biased region" description="Basic residues" evidence="3">
    <location>
        <begin position="357"/>
        <end position="370"/>
    </location>
</feature>
<protein>
    <recommendedName>
        <fullName evidence="4">RRM domain-containing protein</fullName>
    </recommendedName>
</protein>
<dbReference type="SUPFAM" id="SSF54928">
    <property type="entry name" value="RNA-binding domain, RBD"/>
    <property type="match status" value="1"/>
</dbReference>
<dbReference type="GO" id="GO:0003723">
    <property type="term" value="F:RNA binding"/>
    <property type="evidence" value="ECO:0007669"/>
    <property type="project" value="UniProtKB-UniRule"/>
</dbReference>
<dbReference type="PANTHER" id="PTHR23189">
    <property type="entry name" value="RNA RECOGNITION MOTIF-CONTAINING"/>
    <property type="match status" value="1"/>
</dbReference>
<dbReference type="AlphaFoldDB" id="A0AAD4BKV6"/>
<dbReference type="Pfam" id="PF00076">
    <property type="entry name" value="RRM_1"/>
    <property type="match status" value="1"/>
</dbReference>
<dbReference type="InterPro" id="IPR034453">
    <property type="entry name" value="MEI2-like_RRM1"/>
</dbReference>
<dbReference type="CDD" id="cd12524">
    <property type="entry name" value="RRM1_MEI2_like"/>
    <property type="match status" value="1"/>
</dbReference>
<evidence type="ECO:0000256" key="1">
    <source>
        <dbReference type="ARBA" id="ARBA00022884"/>
    </source>
</evidence>
<feature type="compositionally biased region" description="Gly residues" evidence="3">
    <location>
        <begin position="37"/>
        <end position="55"/>
    </location>
</feature>
<feature type="compositionally biased region" description="Basic and acidic residues" evidence="3">
    <location>
        <begin position="371"/>
        <end position="397"/>
    </location>
</feature>
<gene>
    <name evidence="5" type="ORF">L210DRAFT_2709853</name>
</gene>
<dbReference type="InterPro" id="IPR000504">
    <property type="entry name" value="RRM_dom"/>
</dbReference>
<feature type="compositionally biased region" description="Pro residues" evidence="3">
    <location>
        <begin position="586"/>
        <end position="610"/>
    </location>
</feature>
<sequence length="627" mass="69384">MNRHHPYGGGAYEGGHRRGGPPGGPGPERSFNHRGGTPRGRGFGRGRGSFHGGYDSGPSSSYDQNQHQADVSPYNSYDAGSQDHFYQNGSGSYAGATPSNQYATQSTSDGYTQGYGNVEEVSDTNYDDGGFGRTRRTVRRERDDKVHDSIIEERIQRERPCRTLFIRNIKYETNSEDVRRSFEEHGDIKTFFDLIATRGMVFVTYYDLRAAERARERLQGSEISGRPIDVHYSLPRDDPKTGGNDRERNQQYQGCLIVTLKDSRQVIDDNEVRRKFQQFGDVKSVMPVGDRTDQRYVEYYDMRNCDEAFDRLRHQGLQDGTMDIIYAWEESEVTGPATQRREPRYEGARDWEDRGHNFRGRGRARGRGRGRGYDDGWDRRDDFKDRERRSFDEDSRGGRGGGRGYGGDRGGDRGGYGGDRFDARPPYPSGGSYNEPTSTTVVYTQPSSGSVSSQISEDRLEQARKVQQLLAALKQPQNGSAPPPPTQPASGPVPPSALSMLPMAQPPHGAGPYYPPPSMQQPAHSYPPISQSTSPYGQMPPQSQTPQPGQAPPGMAGLPPNILALLQQSSQQPPLAPQPSVSHYGMPPPPPQMMSPPPMSSLPPGAPQPGGPGYQQLMAFLATQKRG</sequence>
<name>A0AAD4BKV6_BOLED</name>
<proteinExistence type="predicted"/>
<feature type="compositionally biased region" description="Basic and acidic residues" evidence="3">
    <location>
        <begin position="234"/>
        <end position="249"/>
    </location>
</feature>
<dbReference type="CDD" id="cd12276">
    <property type="entry name" value="RRM2_MEI2_EAR1_like"/>
    <property type="match status" value="1"/>
</dbReference>
<feature type="domain" description="RRM" evidence="4">
    <location>
        <begin position="162"/>
        <end position="235"/>
    </location>
</feature>
<organism evidence="5 6">
    <name type="scientific">Boletus edulis BED1</name>
    <dbReference type="NCBI Taxonomy" id="1328754"/>
    <lineage>
        <taxon>Eukaryota</taxon>
        <taxon>Fungi</taxon>
        <taxon>Dikarya</taxon>
        <taxon>Basidiomycota</taxon>
        <taxon>Agaricomycotina</taxon>
        <taxon>Agaricomycetes</taxon>
        <taxon>Agaricomycetidae</taxon>
        <taxon>Boletales</taxon>
        <taxon>Boletineae</taxon>
        <taxon>Boletaceae</taxon>
        <taxon>Boletoideae</taxon>
        <taxon>Boletus</taxon>
    </lineage>
</organism>
<dbReference type="CDD" id="cd22541">
    <property type="entry name" value="SP5_N"/>
    <property type="match status" value="1"/>
</dbReference>
<feature type="compositionally biased region" description="Low complexity" evidence="3">
    <location>
        <begin position="537"/>
        <end position="573"/>
    </location>
</feature>
<feature type="region of interest" description="Disordered" evidence="3">
    <location>
        <begin position="228"/>
        <end position="249"/>
    </location>
</feature>
<feature type="compositionally biased region" description="Polar residues" evidence="3">
    <location>
        <begin position="520"/>
        <end position="536"/>
    </location>
</feature>
<feature type="compositionally biased region" description="Polar residues" evidence="3">
    <location>
        <begin position="431"/>
        <end position="446"/>
    </location>
</feature>
<evidence type="ECO:0000256" key="3">
    <source>
        <dbReference type="SAM" id="MobiDB-lite"/>
    </source>
</evidence>
<comment type="caution">
    <text evidence="5">The sequence shown here is derived from an EMBL/GenBank/DDBJ whole genome shotgun (WGS) entry which is preliminary data.</text>
</comment>
<dbReference type="Proteomes" id="UP001194468">
    <property type="component" value="Unassembled WGS sequence"/>
</dbReference>
<dbReference type="InterPro" id="IPR035979">
    <property type="entry name" value="RBD_domain_sf"/>
</dbReference>
<reference evidence="5" key="1">
    <citation type="submission" date="2019-10" db="EMBL/GenBank/DDBJ databases">
        <authorList>
            <consortium name="DOE Joint Genome Institute"/>
            <person name="Kuo A."/>
            <person name="Miyauchi S."/>
            <person name="Kiss E."/>
            <person name="Drula E."/>
            <person name="Kohler A."/>
            <person name="Sanchez-Garcia M."/>
            <person name="Andreopoulos B."/>
            <person name="Barry K.W."/>
            <person name="Bonito G."/>
            <person name="Buee M."/>
            <person name="Carver A."/>
            <person name="Chen C."/>
            <person name="Cichocki N."/>
            <person name="Clum A."/>
            <person name="Culley D."/>
            <person name="Crous P.W."/>
            <person name="Fauchery L."/>
            <person name="Girlanda M."/>
            <person name="Hayes R."/>
            <person name="Keri Z."/>
            <person name="LaButti K."/>
            <person name="Lipzen A."/>
            <person name="Lombard V."/>
            <person name="Magnuson J."/>
            <person name="Maillard F."/>
            <person name="Morin E."/>
            <person name="Murat C."/>
            <person name="Nolan M."/>
            <person name="Ohm R."/>
            <person name="Pangilinan J."/>
            <person name="Pereira M."/>
            <person name="Perotto S."/>
            <person name="Peter M."/>
            <person name="Riley R."/>
            <person name="Sitrit Y."/>
            <person name="Stielow B."/>
            <person name="Szollosi G."/>
            <person name="Zifcakova L."/>
            <person name="Stursova M."/>
            <person name="Spatafora J.W."/>
            <person name="Tedersoo L."/>
            <person name="Vaario L.-M."/>
            <person name="Yamada A."/>
            <person name="Yan M."/>
            <person name="Wang P."/>
            <person name="Xu J."/>
            <person name="Bruns T."/>
            <person name="Baldrian P."/>
            <person name="Vilgalys R."/>
            <person name="Henrissat B."/>
            <person name="Grigoriev I.V."/>
            <person name="Hibbett D."/>
            <person name="Nagy L.G."/>
            <person name="Martin F.M."/>
        </authorList>
    </citation>
    <scope>NUCLEOTIDE SEQUENCE</scope>
    <source>
        <strain evidence="5">BED1</strain>
    </source>
</reference>
<accession>A0AAD4BKV6</accession>
<dbReference type="InterPro" id="IPR012677">
    <property type="entry name" value="Nucleotide-bd_a/b_plait_sf"/>
</dbReference>
<evidence type="ECO:0000313" key="6">
    <source>
        <dbReference type="Proteomes" id="UP001194468"/>
    </source>
</evidence>
<evidence type="ECO:0000259" key="4">
    <source>
        <dbReference type="PROSITE" id="PS50102"/>
    </source>
</evidence>
<feature type="compositionally biased region" description="Pro residues" evidence="3">
    <location>
        <begin position="481"/>
        <end position="495"/>
    </location>
</feature>
<keyword evidence="1 2" id="KW-0694">RNA-binding</keyword>
<dbReference type="Gene3D" id="3.30.70.330">
    <property type="match status" value="2"/>
</dbReference>
<dbReference type="SMART" id="SM00360">
    <property type="entry name" value="RRM"/>
    <property type="match status" value="2"/>
</dbReference>
<feature type="compositionally biased region" description="Basic and acidic residues" evidence="3">
    <location>
        <begin position="339"/>
        <end position="356"/>
    </location>
</feature>
<feature type="compositionally biased region" description="Gly residues" evidence="3">
    <location>
        <begin position="398"/>
        <end position="418"/>
    </location>
</feature>
<feature type="compositionally biased region" description="Polar residues" evidence="3">
    <location>
        <begin position="64"/>
        <end position="115"/>
    </location>
</feature>
<evidence type="ECO:0000256" key="2">
    <source>
        <dbReference type="PROSITE-ProRule" id="PRU00176"/>
    </source>
</evidence>